<dbReference type="InterPro" id="IPR000873">
    <property type="entry name" value="AMP-dep_synth/lig_dom"/>
</dbReference>
<organism evidence="4">
    <name type="scientific">Opuntia streptacantha</name>
    <name type="common">Prickly pear cactus</name>
    <name type="synonym">Opuntia cardona</name>
    <dbReference type="NCBI Taxonomy" id="393608"/>
    <lineage>
        <taxon>Eukaryota</taxon>
        <taxon>Viridiplantae</taxon>
        <taxon>Streptophyta</taxon>
        <taxon>Embryophyta</taxon>
        <taxon>Tracheophyta</taxon>
        <taxon>Spermatophyta</taxon>
        <taxon>Magnoliopsida</taxon>
        <taxon>eudicotyledons</taxon>
        <taxon>Gunneridae</taxon>
        <taxon>Pentapetalae</taxon>
        <taxon>Caryophyllales</taxon>
        <taxon>Cactineae</taxon>
        <taxon>Cactaceae</taxon>
        <taxon>Opuntioideae</taxon>
        <taxon>Opuntia</taxon>
    </lineage>
</organism>
<dbReference type="Gene3D" id="3.40.50.12780">
    <property type="entry name" value="N-terminal domain of ligase-like"/>
    <property type="match status" value="1"/>
</dbReference>
<reference evidence="4" key="2">
    <citation type="submission" date="2020-07" db="EMBL/GenBank/DDBJ databases">
        <authorList>
            <person name="Vera ALvarez R."/>
            <person name="Arias-Moreno D.M."/>
            <person name="Jimenez-Jacinto V."/>
            <person name="Jimenez-Bremont J.F."/>
            <person name="Swaminathan K."/>
            <person name="Moose S.P."/>
            <person name="Guerrero-Gonzalez M.L."/>
            <person name="Marino-Ramirez L."/>
            <person name="Landsman D."/>
            <person name="Rodriguez-Kessler M."/>
            <person name="Delgado-Sanchez P."/>
        </authorList>
    </citation>
    <scope>NUCLEOTIDE SEQUENCE</scope>
    <source>
        <tissue evidence="4">Cladode</tissue>
    </source>
</reference>
<evidence type="ECO:0000259" key="3">
    <source>
        <dbReference type="Pfam" id="PF13193"/>
    </source>
</evidence>
<dbReference type="Pfam" id="PF13193">
    <property type="entry name" value="AMP-binding_C"/>
    <property type="match status" value="1"/>
</dbReference>
<feature type="domain" description="AMP-binding enzyme C-terminal" evidence="3">
    <location>
        <begin position="235"/>
        <end position="316"/>
    </location>
</feature>
<dbReference type="Pfam" id="PF00501">
    <property type="entry name" value="AMP-binding"/>
    <property type="match status" value="1"/>
</dbReference>
<dbReference type="EMBL" id="GISG01085806">
    <property type="protein sequence ID" value="MBA4633159.1"/>
    <property type="molecule type" value="Transcribed_RNA"/>
</dbReference>
<feature type="domain" description="AMP-dependent synthetase/ligase" evidence="2">
    <location>
        <begin position="5"/>
        <end position="165"/>
    </location>
</feature>
<evidence type="ECO:0008006" key="5">
    <source>
        <dbReference type="Google" id="ProtNLM"/>
    </source>
</evidence>
<reference evidence="4" key="1">
    <citation type="journal article" date="2013" name="J. Plant Res.">
        <title>Effect of fungi and light on seed germination of three Opuntia species from semiarid lands of central Mexico.</title>
        <authorList>
            <person name="Delgado-Sanchez P."/>
            <person name="Jimenez-Bremont J.F."/>
            <person name="Guerrero-Gonzalez Mde L."/>
            <person name="Flores J."/>
        </authorList>
    </citation>
    <scope>NUCLEOTIDE SEQUENCE</scope>
    <source>
        <tissue evidence="4">Cladode</tissue>
    </source>
</reference>
<evidence type="ECO:0000313" key="4">
    <source>
        <dbReference type="EMBL" id="MBA4633159.1"/>
    </source>
</evidence>
<dbReference type="SUPFAM" id="SSF56801">
    <property type="entry name" value="Acetyl-CoA synthetase-like"/>
    <property type="match status" value="1"/>
</dbReference>
<dbReference type="AlphaFoldDB" id="A0A7C8Z3B0"/>
<protein>
    <recommendedName>
        <fullName evidence="5">AMP-dependent synthetase/ligase domain-containing protein</fullName>
    </recommendedName>
</protein>
<evidence type="ECO:0000256" key="1">
    <source>
        <dbReference type="SAM" id="Phobius"/>
    </source>
</evidence>
<dbReference type="InterPro" id="IPR042099">
    <property type="entry name" value="ANL_N_sf"/>
</dbReference>
<dbReference type="PANTHER" id="PTHR44378">
    <property type="entry name" value="ACYL-ACTIVATING ENZYME 17, PEROXISOMAL-RELATED"/>
    <property type="match status" value="1"/>
</dbReference>
<proteinExistence type="predicted"/>
<dbReference type="PANTHER" id="PTHR44378:SF1">
    <property type="entry name" value="ACYL-ACTIVATING ENZYME 18, PEROXISOMAL-RELATED"/>
    <property type="match status" value="1"/>
</dbReference>
<evidence type="ECO:0000259" key="2">
    <source>
        <dbReference type="Pfam" id="PF00501"/>
    </source>
</evidence>
<keyword evidence="1" id="KW-0812">Transmembrane</keyword>
<accession>A0A7C8Z3B0</accession>
<keyword evidence="1" id="KW-1133">Transmembrane helix</keyword>
<name>A0A7C8Z3B0_OPUST</name>
<sequence length="336" mass="36753">MDVQVGDVLCWPTSFGWMAGAVVLYSCFLTGATLALYHGSPLGRCFGKFIQDAKVTILGTVPSLVKTWKSTRCMDGLDWRNLRVFGSAGEASNIDDDLWLSSRADYKPIIELCGSTELAGGYIHGTLLQPQSFAALSSASMATCILILDEHGNPYPDNQACEGEVALFPLLMGASNTLLNADHEEVYFKGMPLYKGRRLRRIGDIIKRTTRGYFIVQGRADDTMNLGGIKTSSVEIERVCNQADGSVLETAAVGVAPPQGGPELLAIFVALKGGFINDPEKLRVQFSKAIQQNLNPLFKVSIVKILPELPRTATNKLLRRVLKDRLKKELSLQSRI</sequence>
<dbReference type="InterPro" id="IPR025110">
    <property type="entry name" value="AMP-bd_C"/>
</dbReference>
<feature type="transmembrane region" description="Helical" evidence="1">
    <location>
        <begin position="15"/>
        <end position="37"/>
    </location>
</feature>
<keyword evidence="1" id="KW-0472">Membrane</keyword>
<dbReference type="Gene3D" id="3.30.300.30">
    <property type="match status" value="1"/>
</dbReference>
<dbReference type="InterPro" id="IPR045851">
    <property type="entry name" value="AMP-bd_C_sf"/>
</dbReference>